<dbReference type="EMBL" id="EU975772">
    <property type="protein sequence ID" value="ACG47890.1"/>
    <property type="molecule type" value="mRNA"/>
</dbReference>
<dbReference type="AlphaFoldDB" id="B6UEV7"/>
<reference evidence="1" key="1">
    <citation type="journal article" date="2009" name="Plant Mol. Biol.">
        <title>Insights into corn genes derived from large-scale cDNA sequencing.</title>
        <authorList>
            <person name="Alexandrov N.N."/>
            <person name="Brover V.V."/>
            <person name="Freidin S."/>
            <person name="Troukhan M.E."/>
            <person name="Tatarinova T.V."/>
            <person name="Zhang H."/>
            <person name="Swaller T.J."/>
            <person name="Lu Y.P."/>
            <person name="Bouck J."/>
            <person name="Flavell R.B."/>
            <person name="Feldmann K.A."/>
        </authorList>
    </citation>
    <scope>NUCLEOTIDE SEQUENCE</scope>
</reference>
<evidence type="ECO:0000313" key="1">
    <source>
        <dbReference type="EMBL" id="ACG47890.1"/>
    </source>
</evidence>
<protein>
    <submittedName>
        <fullName evidence="1">Uncharacterized protein</fullName>
    </submittedName>
</protein>
<organism evidence="1">
    <name type="scientific">Zea mays</name>
    <name type="common">Maize</name>
    <dbReference type="NCBI Taxonomy" id="4577"/>
    <lineage>
        <taxon>Eukaryota</taxon>
        <taxon>Viridiplantae</taxon>
        <taxon>Streptophyta</taxon>
        <taxon>Embryophyta</taxon>
        <taxon>Tracheophyta</taxon>
        <taxon>Spermatophyta</taxon>
        <taxon>Magnoliopsida</taxon>
        <taxon>Liliopsida</taxon>
        <taxon>Poales</taxon>
        <taxon>Poaceae</taxon>
        <taxon>PACMAD clade</taxon>
        <taxon>Panicoideae</taxon>
        <taxon>Andropogonodae</taxon>
        <taxon>Andropogoneae</taxon>
        <taxon>Tripsacinae</taxon>
        <taxon>Zea</taxon>
    </lineage>
</organism>
<proteinExistence type="evidence at transcript level"/>
<accession>B6UEV7</accession>
<name>B6UEV7_MAIZE</name>
<sequence>MRASRCRASPLACLAVCRRCKTAIYFRASKNRQSSLATNGSNSSSSTRLKILSICLVKVAFGAIYAQVKKKASRRISRSSRASASSRIRLATSPSQLPVVGLFTLATFLLCVL</sequence>